<protein>
    <submittedName>
        <fullName evidence="2">Uncharacterized protein</fullName>
    </submittedName>
</protein>
<feature type="signal peptide" evidence="1">
    <location>
        <begin position="1"/>
        <end position="20"/>
    </location>
</feature>
<name>A0A1Y5SKN4_9RHOB</name>
<evidence type="ECO:0000313" key="3">
    <source>
        <dbReference type="Proteomes" id="UP000193077"/>
    </source>
</evidence>
<dbReference type="AlphaFoldDB" id="A0A1Y5SKN4"/>
<dbReference type="Proteomes" id="UP000193077">
    <property type="component" value="Unassembled WGS sequence"/>
</dbReference>
<organism evidence="2 3">
    <name type="scientific">Falsiruegeria litorea R37</name>
    <dbReference type="NCBI Taxonomy" id="1200284"/>
    <lineage>
        <taxon>Bacteria</taxon>
        <taxon>Pseudomonadati</taxon>
        <taxon>Pseudomonadota</taxon>
        <taxon>Alphaproteobacteria</taxon>
        <taxon>Rhodobacterales</taxon>
        <taxon>Roseobacteraceae</taxon>
        <taxon>Falsiruegeria</taxon>
    </lineage>
</organism>
<evidence type="ECO:0000256" key="1">
    <source>
        <dbReference type="SAM" id="SignalP"/>
    </source>
</evidence>
<reference evidence="2 3" key="1">
    <citation type="submission" date="2017-03" db="EMBL/GenBank/DDBJ databases">
        <authorList>
            <person name="Afonso C.L."/>
            <person name="Miller P.J."/>
            <person name="Scott M.A."/>
            <person name="Spackman E."/>
            <person name="Goraichik I."/>
            <person name="Dimitrov K.M."/>
            <person name="Suarez D.L."/>
            <person name="Swayne D.E."/>
        </authorList>
    </citation>
    <scope>NUCLEOTIDE SEQUENCE [LARGE SCALE GENOMIC DNA]</scope>
    <source>
        <strain evidence="2 3">CECT 7639</strain>
    </source>
</reference>
<sequence length="167" mass="17774">MRVFLSTVCCGVLMCGASFAQDSVVSWNTSGDWEILIDPEVGNGCFMQRTFQDGTTVQVGAVPDRQGGFFAALNSNWTEITEGQEGVLTFDFGDAKFAGDALGVIRGGIPGGYAFFDNPAFVDEFGKRSAVKVMGKGGQSIELNLKGSQKAVAAVRACQDEQPKQEP</sequence>
<proteinExistence type="predicted"/>
<gene>
    <name evidence="2" type="ORF">TRL7639_02217</name>
</gene>
<dbReference type="EMBL" id="FWFO01000001">
    <property type="protein sequence ID" value="SLN42850.1"/>
    <property type="molecule type" value="Genomic_DNA"/>
</dbReference>
<keyword evidence="3" id="KW-1185">Reference proteome</keyword>
<accession>A0A1Y5SKN4</accession>
<feature type="chain" id="PRO_5012011914" evidence="1">
    <location>
        <begin position="21"/>
        <end position="167"/>
    </location>
</feature>
<keyword evidence="1" id="KW-0732">Signal</keyword>
<evidence type="ECO:0000313" key="2">
    <source>
        <dbReference type="EMBL" id="SLN42850.1"/>
    </source>
</evidence>